<dbReference type="Pfam" id="PF07258">
    <property type="entry name" value="COMM_domain"/>
    <property type="match status" value="1"/>
</dbReference>
<gene>
    <name evidence="2" type="ORF">ILEXP_LOCUS29530</name>
</gene>
<dbReference type="InterPro" id="IPR017920">
    <property type="entry name" value="COMM"/>
</dbReference>
<evidence type="ECO:0000313" key="2">
    <source>
        <dbReference type="EMBL" id="CAK9160749.1"/>
    </source>
</evidence>
<name>A0ABC8T007_9AQUA</name>
<reference evidence="2 3" key="1">
    <citation type="submission" date="2024-02" db="EMBL/GenBank/DDBJ databases">
        <authorList>
            <person name="Vignale AGUSTIN F."/>
            <person name="Sosa J E."/>
            <person name="Modenutti C."/>
        </authorList>
    </citation>
    <scope>NUCLEOTIDE SEQUENCE [LARGE SCALE GENOMIC DNA]</scope>
</reference>
<accession>A0ABC8T007</accession>
<keyword evidence="3" id="KW-1185">Reference proteome</keyword>
<evidence type="ECO:0000313" key="3">
    <source>
        <dbReference type="Proteomes" id="UP001642360"/>
    </source>
</evidence>
<dbReference type="Proteomes" id="UP001642360">
    <property type="component" value="Unassembled WGS sequence"/>
</dbReference>
<protein>
    <recommendedName>
        <fullName evidence="1">COMM domain-containing protein</fullName>
    </recommendedName>
</protein>
<dbReference type="AlphaFoldDB" id="A0ABC8T007"/>
<dbReference type="InterPro" id="IPR037360">
    <property type="entry name" value="COMMD9"/>
</dbReference>
<feature type="domain" description="COMM" evidence="1">
    <location>
        <begin position="24"/>
        <end position="82"/>
    </location>
</feature>
<evidence type="ECO:0000259" key="1">
    <source>
        <dbReference type="Pfam" id="PF07258"/>
    </source>
</evidence>
<proteinExistence type="predicted"/>
<comment type="caution">
    <text evidence="2">The sequence shown here is derived from an EMBL/GenBank/DDBJ whole genome shotgun (WGS) entry which is preliminary data.</text>
</comment>
<dbReference type="PANTHER" id="PTHR15663:SF6">
    <property type="entry name" value="COMM DOMAIN-CONTAINING PROTEIN-RELATED"/>
    <property type="match status" value="1"/>
</dbReference>
<organism evidence="2 3">
    <name type="scientific">Ilex paraguariensis</name>
    <name type="common">yerba mate</name>
    <dbReference type="NCBI Taxonomy" id="185542"/>
    <lineage>
        <taxon>Eukaryota</taxon>
        <taxon>Viridiplantae</taxon>
        <taxon>Streptophyta</taxon>
        <taxon>Embryophyta</taxon>
        <taxon>Tracheophyta</taxon>
        <taxon>Spermatophyta</taxon>
        <taxon>Magnoliopsida</taxon>
        <taxon>eudicotyledons</taxon>
        <taxon>Gunneridae</taxon>
        <taxon>Pentapetalae</taxon>
        <taxon>asterids</taxon>
        <taxon>campanulids</taxon>
        <taxon>Aquifoliales</taxon>
        <taxon>Aquifoliaceae</taxon>
        <taxon>Ilex</taxon>
    </lineage>
</organism>
<sequence>MEALLEALPEVRGAVDNLRAKGILPRLKSMTWTVENQNMRATSRVAVICLKLQDYTKSPLGEIKVKFQLTRDSLEAMLRSMTYINEQLSTVMGGMGE</sequence>
<dbReference type="PANTHER" id="PTHR15663">
    <property type="entry name" value="COMM DOMAIN-CONTAINING PROTEIN 9"/>
    <property type="match status" value="1"/>
</dbReference>
<dbReference type="EMBL" id="CAUOFW020003569">
    <property type="protein sequence ID" value="CAK9160749.1"/>
    <property type="molecule type" value="Genomic_DNA"/>
</dbReference>